<feature type="transmembrane region" description="Helical" evidence="2">
    <location>
        <begin position="139"/>
        <end position="156"/>
    </location>
</feature>
<comment type="caution">
    <text evidence="4">The sequence shown here is derived from an EMBL/GenBank/DDBJ whole genome shotgun (WGS) entry which is preliminary data.</text>
</comment>
<dbReference type="AlphaFoldDB" id="A0AAN9B836"/>
<evidence type="ECO:0000313" key="4">
    <source>
        <dbReference type="EMBL" id="KAK7100341.1"/>
    </source>
</evidence>
<dbReference type="InterPro" id="IPR051093">
    <property type="entry name" value="Neuroligin/BSAL"/>
</dbReference>
<reference evidence="4 5" key="1">
    <citation type="submission" date="2024-02" db="EMBL/GenBank/DDBJ databases">
        <title>Chromosome-scale genome assembly of the rough periwinkle Littorina saxatilis.</title>
        <authorList>
            <person name="De Jode A."/>
            <person name="Faria R."/>
            <person name="Formenti G."/>
            <person name="Sims Y."/>
            <person name="Smith T.P."/>
            <person name="Tracey A."/>
            <person name="Wood J.M.D."/>
            <person name="Zagrodzka Z.B."/>
            <person name="Johannesson K."/>
            <person name="Butlin R.K."/>
            <person name="Leder E.H."/>
        </authorList>
    </citation>
    <scope>NUCLEOTIDE SEQUENCE [LARGE SCALE GENOMIC DNA]</scope>
    <source>
        <strain evidence="4">Snail1</strain>
        <tissue evidence="4">Muscle</tissue>
    </source>
</reference>
<proteinExistence type="inferred from homology"/>
<evidence type="ECO:0000313" key="5">
    <source>
        <dbReference type="Proteomes" id="UP001374579"/>
    </source>
</evidence>
<keyword evidence="5" id="KW-1185">Reference proteome</keyword>
<dbReference type="InterPro" id="IPR029058">
    <property type="entry name" value="AB_hydrolase_fold"/>
</dbReference>
<dbReference type="PANTHER" id="PTHR43903">
    <property type="entry name" value="NEUROLIGIN"/>
    <property type="match status" value="1"/>
</dbReference>
<dbReference type="Gene3D" id="3.40.50.1820">
    <property type="entry name" value="alpha/beta hydrolase"/>
    <property type="match status" value="1"/>
</dbReference>
<organism evidence="4 5">
    <name type="scientific">Littorina saxatilis</name>
    <dbReference type="NCBI Taxonomy" id="31220"/>
    <lineage>
        <taxon>Eukaryota</taxon>
        <taxon>Metazoa</taxon>
        <taxon>Spiralia</taxon>
        <taxon>Lophotrochozoa</taxon>
        <taxon>Mollusca</taxon>
        <taxon>Gastropoda</taxon>
        <taxon>Caenogastropoda</taxon>
        <taxon>Littorinimorpha</taxon>
        <taxon>Littorinoidea</taxon>
        <taxon>Littorinidae</taxon>
        <taxon>Littorina</taxon>
    </lineage>
</organism>
<gene>
    <name evidence="4" type="ORF">V1264_023313</name>
</gene>
<sequence length="157" mass="18017">MRTPGHAKQYLYEFTYRATHSTRPDWAGVMHASELPFVFGQPFTRDQFFAHNFPFNWTAQDMNVSMNMVTMWTNFAKHGNPTPQSEGGVSWPPYSLDSESYLDIGSSLSVKANLKADRVEFWTSIMKSDTSSGHAPQQGIFQIATLLLFIHIYYFIF</sequence>
<dbReference type="InterPro" id="IPR002018">
    <property type="entry name" value="CarbesteraseB"/>
</dbReference>
<evidence type="ECO:0000259" key="3">
    <source>
        <dbReference type="Pfam" id="PF00135"/>
    </source>
</evidence>
<dbReference type="SUPFAM" id="SSF53474">
    <property type="entry name" value="alpha/beta-Hydrolases"/>
    <property type="match status" value="1"/>
</dbReference>
<comment type="similarity">
    <text evidence="1">Belongs to the type-B carboxylesterase/lipase family.</text>
</comment>
<keyword evidence="2" id="KW-0812">Transmembrane</keyword>
<dbReference type="Proteomes" id="UP001374579">
    <property type="component" value="Unassembled WGS sequence"/>
</dbReference>
<keyword evidence="2" id="KW-1133">Transmembrane helix</keyword>
<feature type="domain" description="Carboxylesterase type B" evidence="3">
    <location>
        <begin position="6"/>
        <end position="122"/>
    </location>
</feature>
<keyword evidence="2" id="KW-0472">Membrane</keyword>
<protein>
    <recommendedName>
        <fullName evidence="3">Carboxylesterase type B domain-containing protein</fullName>
    </recommendedName>
</protein>
<evidence type="ECO:0000256" key="2">
    <source>
        <dbReference type="SAM" id="Phobius"/>
    </source>
</evidence>
<dbReference type="EMBL" id="JBAMIC010000011">
    <property type="protein sequence ID" value="KAK7100341.1"/>
    <property type="molecule type" value="Genomic_DNA"/>
</dbReference>
<dbReference type="Pfam" id="PF00135">
    <property type="entry name" value="COesterase"/>
    <property type="match status" value="1"/>
</dbReference>
<accession>A0AAN9B836</accession>
<name>A0AAN9B836_9CAEN</name>
<evidence type="ECO:0000256" key="1">
    <source>
        <dbReference type="ARBA" id="ARBA00005964"/>
    </source>
</evidence>